<keyword evidence="3" id="KW-1185">Reference proteome</keyword>
<evidence type="ECO:0000256" key="1">
    <source>
        <dbReference type="SAM" id="SignalP"/>
    </source>
</evidence>
<name>A0A9X1VJF9_9BACT</name>
<keyword evidence="1" id="KW-0732">Signal</keyword>
<comment type="caution">
    <text evidence="2">The sequence shown here is derived from an EMBL/GenBank/DDBJ whole genome shotgun (WGS) entry which is preliminary data.</text>
</comment>
<dbReference type="Proteomes" id="UP001139193">
    <property type="component" value="Unassembled WGS sequence"/>
</dbReference>
<sequence>MRKTWLIVAFLLLSLPGFSQRDTVLAVHHLFAQKRGNGQAWAATGAGVAVDEGVGRRAQPSAARSATAATVYGGVPMVAGLLKGERFSPAREQEIIQRYAQGVAIPPDVRRKLRPKHFRRTARDVREGL</sequence>
<evidence type="ECO:0000313" key="2">
    <source>
        <dbReference type="EMBL" id="MCI1189303.1"/>
    </source>
</evidence>
<dbReference type="AlphaFoldDB" id="A0A9X1VJF9"/>
<reference evidence="2" key="1">
    <citation type="submission" date="2022-03" db="EMBL/GenBank/DDBJ databases">
        <title>Bacterial whole genome sequence for Hymenobacter sp. DH14.</title>
        <authorList>
            <person name="Le V."/>
        </authorList>
    </citation>
    <scope>NUCLEOTIDE SEQUENCE</scope>
    <source>
        <strain evidence="2">DH14</strain>
    </source>
</reference>
<feature type="chain" id="PRO_5040908945" evidence="1">
    <location>
        <begin position="22"/>
        <end position="129"/>
    </location>
</feature>
<dbReference type="RefSeq" id="WP_241937533.1">
    <property type="nucleotide sequence ID" value="NZ_JALBGC010000005.1"/>
</dbReference>
<gene>
    <name evidence="2" type="ORF">MON38_17910</name>
</gene>
<proteinExistence type="predicted"/>
<dbReference type="EMBL" id="JALBGC010000005">
    <property type="protein sequence ID" value="MCI1189303.1"/>
    <property type="molecule type" value="Genomic_DNA"/>
</dbReference>
<organism evidence="2 3">
    <name type="scientific">Hymenobacter cyanobacteriorum</name>
    <dbReference type="NCBI Taxonomy" id="2926463"/>
    <lineage>
        <taxon>Bacteria</taxon>
        <taxon>Pseudomonadati</taxon>
        <taxon>Bacteroidota</taxon>
        <taxon>Cytophagia</taxon>
        <taxon>Cytophagales</taxon>
        <taxon>Hymenobacteraceae</taxon>
        <taxon>Hymenobacter</taxon>
    </lineage>
</organism>
<feature type="signal peptide" evidence="1">
    <location>
        <begin position="1"/>
        <end position="21"/>
    </location>
</feature>
<accession>A0A9X1VJF9</accession>
<evidence type="ECO:0000313" key="3">
    <source>
        <dbReference type="Proteomes" id="UP001139193"/>
    </source>
</evidence>
<protein>
    <submittedName>
        <fullName evidence="2">Uncharacterized protein</fullName>
    </submittedName>
</protein>